<sequence>MTRSFFSLFYFITCSCRPLSHIPFLLFDLILSLSSSVPPIPLPRHHPKVQPKSSYFPRLGNPQSKCVRLDPTLLHTKTSTL</sequence>
<protein>
    <submittedName>
        <fullName evidence="1">Uncharacterized protein</fullName>
    </submittedName>
</protein>
<dbReference type="EMBL" id="KZ559152">
    <property type="protein sequence ID" value="PLB36374.1"/>
    <property type="molecule type" value="Genomic_DNA"/>
</dbReference>
<evidence type="ECO:0000313" key="2">
    <source>
        <dbReference type="Proteomes" id="UP000234585"/>
    </source>
</evidence>
<dbReference type="RefSeq" id="XP_024670386.1">
    <property type="nucleotide sequence ID" value="XM_024813334.1"/>
</dbReference>
<accession>A0A2I2F6X0</accession>
<name>A0A2I2F6X0_ASPCN</name>
<dbReference type="Proteomes" id="UP000234585">
    <property type="component" value="Unassembled WGS sequence"/>
</dbReference>
<dbReference type="PROSITE" id="PS51257">
    <property type="entry name" value="PROKAR_LIPOPROTEIN"/>
    <property type="match status" value="1"/>
</dbReference>
<keyword evidence="2" id="KW-1185">Reference proteome</keyword>
<reference evidence="1 2" key="1">
    <citation type="submission" date="2017-12" db="EMBL/GenBank/DDBJ databases">
        <authorList>
            <consortium name="DOE Joint Genome Institute"/>
            <person name="Haridas S."/>
            <person name="Kjaerbolling I."/>
            <person name="Vesth T.C."/>
            <person name="Frisvad J.C."/>
            <person name="Nybo J.L."/>
            <person name="Theobald S."/>
            <person name="Kuo A."/>
            <person name="Bowyer P."/>
            <person name="Matsuda Y."/>
            <person name="Mondo S."/>
            <person name="Lyhne E.K."/>
            <person name="Kogle M.E."/>
            <person name="Clum A."/>
            <person name="Lipzen A."/>
            <person name="Salamov A."/>
            <person name="Ngan C.Y."/>
            <person name="Daum C."/>
            <person name="Chiniquy J."/>
            <person name="Barry K."/>
            <person name="LaButti K."/>
            <person name="Simmons B.A."/>
            <person name="Magnuson J.K."/>
            <person name="Mortensen U.H."/>
            <person name="Larsen T.O."/>
            <person name="Grigoriev I.V."/>
            <person name="Baker S.E."/>
            <person name="Andersen M.R."/>
            <person name="Nordberg H.P."/>
            <person name="Cantor M.N."/>
            <person name="Hua S.X."/>
        </authorList>
    </citation>
    <scope>NUCLEOTIDE SEQUENCE [LARGE SCALE GENOMIC DNA]</scope>
    <source>
        <strain evidence="1 2">CBS 102.13</strain>
    </source>
</reference>
<organism evidence="1 2">
    <name type="scientific">Aspergillus candidus</name>
    <dbReference type="NCBI Taxonomy" id="41067"/>
    <lineage>
        <taxon>Eukaryota</taxon>
        <taxon>Fungi</taxon>
        <taxon>Dikarya</taxon>
        <taxon>Ascomycota</taxon>
        <taxon>Pezizomycotina</taxon>
        <taxon>Eurotiomycetes</taxon>
        <taxon>Eurotiomycetidae</taxon>
        <taxon>Eurotiales</taxon>
        <taxon>Aspergillaceae</taxon>
        <taxon>Aspergillus</taxon>
        <taxon>Aspergillus subgen. Circumdati</taxon>
    </lineage>
</organism>
<dbReference type="OrthoDB" id="8048523at2759"/>
<proteinExistence type="predicted"/>
<gene>
    <name evidence="1" type="ORF">BDW47DRAFT_108900</name>
</gene>
<evidence type="ECO:0000313" key="1">
    <source>
        <dbReference type="EMBL" id="PLB36374.1"/>
    </source>
</evidence>
<dbReference type="AlphaFoldDB" id="A0A2I2F6X0"/>
<dbReference type="GeneID" id="36520494"/>